<evidence type="ECO:0008006" key="4">
    <source>
        <dbReference type="Google" id="ProtNLM"/>
    </source>
</evidence>
<organism evidence="2 3">
    <name type="scientific">Rhizoctonia solani</name>
    <dbReference type="NCBI Taxonomy" id="456999"/>
    <lineage>
        <taxon>Eukaryota</taxon>
        <taxon>Fungi</taxon>
        <taxon>Dikarya</taxon>
        <taxon>Basidiomycota</taxon>
        <taxon>Agaricomycotina</taxon>
        <taxon>Agaricomycetes</taxon>
        <taxon>Cantharellales</taxon>
        <taxon>Ceratobasidiaceae</taxon>
        <taxon>Rhizoctonia</taxon>
    </lineage>
</organism>
<accession>A0A8H3DD33</accession>
<feature type="region of interest" description="Disordered" evidence="1">
    <location>
        <begin position="166"/>
        <end position="198"/>
    </location>
</feature>
<dbReference type="Proteomes" id="UP000663861">
    <property type="component" value="Unassembled WGS sequence"/>
</dbReference>
<gene>
    <name evidence="2" type="ORF">RDB_LOCUS163190</name>
</gene>
<dbReference type="AlphaFoldDB" id="A0A8H3DD33"/>
<proteinExistence type="predicted"/>
<protein>
    <recommendedName>
        <fullName evidence="4">Laminin domain protein</fullName>
    </recommendedName>
</protein>
<comment type="caution">
    <text evidence="2">The sequence shown here is derived from an EMBL/GenBank/DDBJ whole genome shotgun (WGS) entry which is preliminary data.</text>
</comment>
<name>A0A8H3DD33_9AGAM</name>
<reference evidence="2" key="1">
    <citation type="submission" date="2021-01" db="EMBL/GenBank/DDBJ databases">
        <authorList>
            <person name="Kaushik A."/>
        </authorList>
    </citation>
    <scope>NUCLEOTIDE SEQUENCE</scope>
    <source>
        <strain evidence="2">AG4-RS23</strain>
    </source>
</reference>
<evidence type="ECO:0000313" key="3">
    <source>
        <dbReference type="Proteomes" id="UP000663861"/>
    </source>
</evidence>
<evidence type="ECO:0000313" key="2">
    <source>
        <dbReference type="EMBL" id="CAE6525251.1"/>
    </source>
</evidence>
<feature type="compositionally biased region" description="Polar residues" evidence="1">
    <location>
        <begin position="166"/>
        <end position="176"/>
    </location>
</feature>
<sequence length="418" mass="45770">MSNRPGGQIFSPPELPPYLKGVHDLKKIVGAPRDDEVIAIHAVIRMAQKAVDIPGTGDPALLARLSEHLFDVQVARYRDKYIGIVFPESAIYAPPTLPAHVSVKLEPVAGVPSVGDVLKVQGALRAYHQLANVPSLFDPYVDMELSQHLFDIQMARYTNRAREWHASSQSPQTLSPSYAGDVRQSVEGESGEHTNNVGTGANMAEPHESIRQTHDIGIQDALERSNRLAEQTNQLIERSNQIAEGANQLVEKSIHPTEPPNTLIERFNQLFERLNEHMNQSNCLAKESMQPMQRLGDILGNINKVLVRIQHAIVRNHKGNTLSALECLVNEKGETPAISRTTGHNQLADVSGTGPIFTVVIDGVPQKIRIPDGCLGEFARFYGIGDGLFDDATTARVKEGKMGAARVRLGEYLGSCLG</sequence>
<evidence type="ECO:0000256" key="1">
    <source>
        <dbReference type="SAM" id="MobiDB-lite"/>
    </source>
</evidence>
<dbReference type="EMBL" id="CAJMWY010004242">
    <property type="protein sequence ID" value="CAE6525251.1"/>
    <property type="molecule type" value="Genomic_DNA"/>
</dbReference>
<dbReference type="SUPFAM" id="SSF58104">
    <property type="entry name" value="Methyl-accepting chemotaxis protein (MCP) signaling domain"/>
    <property type="match status" value="1"/>
</dbReference>